<dbReference type="STRING" id="545694.TREPR_1580"/>
<organism evidence="1 2">
    <name type="scientific">Treponema primitia (strain ATCC BAA-887 / DSM 12427 / ZAS-2)</name>
    <dbReference type="NCBI Taxonomy" id="545694"/>
    <lineage>
        <taxon>Bacteria</taxon>
        <taxon>Pseudomonadati</taxon>
        <taxon>Spirochaetota</taxon>
        <taxon>Spirochaetia</taxon>
        <taxon>Spirochaetales</taxon>
        <taxon>Treponemataceae</taxon>
        <taxon>Treponema</taxon>
    </lineage>
</organism>
<dbReference type="HOGENOM" id="CLU_072077_0_0_12"/>
<dbReference type="eggNOG" id="ENOG5034BGE">
    <property type="taxonomic scope" value="Bacteria"/>
</dbReference>
<dbReference type="EMBL" id="CP001843">
    <property type="protein sequence ID" value="AEF86855.1"/>
    <property type="molecule type" value="Genomic_DNA"/>
</dbReference>
<reference evidence="1 2" key="2">
    <citation type="journal article" date="2011" name="ISME J.">
        <title>RNA-seq reveals cooperative metabolic interactions between two termite-gut spirochete species in co-culture.</title>
        <authorList>
            <person name="Rosenthal A.Z."/>
            <person name="Matson E.G."/>
            <person name="Eldar A."/>
            <person name="Leadbetter J.R."/>
        </authorList>
    </citation>
    <scope>NUCLEOTIDE SEQUENCE [LARGE SCALE GENOMIC DNA]</scope>
    <source>
        <strain evidence="2">ATCC BAA-887 / DSM 12427 / ZAS-2</strain>
    </source>
</reference>
<evidence type="ECO:0000313" key="2">
    <source>
        <dbReference type="Proteomes" id="UP000009223"/>
    </source>
</evidence>
<dbReference type="OrthoDB" id="358240at2"/>
<dbReference type="AlphaFoldDB" id="F5YNV6"/>
<accession>F5YNV6</accession>
<reference evidence="2" key="1">
    <citation type="submission" date="2009-12" db="EMBL/GenBank/DDBJ databases">
        <title>Complete sequence of Treponema primitia strain ZAS-2.</title>
        <authorList>
            <person name="Tetu S.G."/>
            <person name="Matson E."/>
            <person name="Ren Q."/>
            <person name="Seshadri R."/>
            <person name="Elbourne L."/>
            <person name="Hassan K.A."/>
            <person name="Durkin A."/>
            <person name="Radune D."/>
            <person name="Mohamoud Y."/>
            <person name="Shay R."/>
            <person name="Jin S."/>
            <person name="Zhang X."/>
            <person name="Lucey K."/>
            <person name="Ballor N.R."/>
            <person name="Ottesen E."/>
            <person name="Rosenthal R."/>
            <person name="Allen A."/>
            <person name="Leadbetter J.R."/>
            <person name="Paulsen I.T."/>
        </authorList>
    </citation>
    <scope>NUCLEOTIDE SEQUENCE [LARGE SCALE GENOMIC DNA]</scope>
    <source>
        <strain evidence="2">ATCC BAA-887 / DSM 12427 / ZAS-2</strain>
    </source>
</reference>
<evidence type="ECO:0008006" key="3">
    <source>
        <dbReference type="Google" id="ProtNLM"/>
    </source>
</evidence>
<protein>
    <recommendedName>
        <fullName evidence="3">PEGA domain-containing protein</fullName>
    </recommendedName>
</protein>
<proteinExistence type="predicted"/>
<sequence length="333" mass="37542">MKRAVKLPGSPYWVFFFLVLLTLPLEAEPLRVMNAGNILVSLNNPGGASITLSYIDSTVIVLDQETRFFKGIELEFTAPQSYLPHRGSLALVIYADLDHLPEPGVADLEALQLSIEPIPNKIQTIYQIPIRSGHGLRPTPYVSIPTRLIPPSSFPILFRIMPVIKGLSEEVETMNFQLIVRPILSDEGAVRISTHYPEQPVGRPFTVLIDDEVVERPQEARLLKEGEHHLMILSNDYRNESRRFLIERGKILDLDITLQDTTPLVIFEAPENALVFFDNEVVENSRLPLATEPGLHEVRFQMSDYSLVKPLTVQRGKTYRVVLAVDVNVSESD</sequence>
<keyword evidence="2" id="KW-1185">Reference proteome</keyword>
<dbReference type="Proteomes" id="UP000009223">
    <property type="component" value="Chromosome"/>
</dbReference>
<name>F5YNV6_TREPZ</name>
<dbReference type="RefSeq" id="WP_015708535.1">
    <property type="nucleotide sequence ID" value="NC_015578.1"/>
</dbReference>
<gene>
    <name evidence="1" type="ordered locus">TREPR_1580</name>
</gene>
<evidence type="ECO:0000313" key="1">
    <source>
        <dbReference type="EMBL" id="AEF86855.1"/>
    </source>
</evidence>
<dbReference type="KEGG" id="tpi:TREPR_1580"/>